<keyword evidence="3" id="KW-1003">Cell membrane</keyword>
<comment type="caution">
    <text evidence="10">The sequence shown here is derived from an EMBL/GenBank/DDBJ whole genome shotgun (WGS) entry which is preliminary data.</text>
</comment>
<evidence type="ECO:0000259" key="8">
    <source>
        <dbReference type="Pfam" id="PF02687"/>
    </source>
</evidence>
<evidence type="ECO:0000256" key="1">
    <source>
        <dbReference type="ARBA" id="ARBA00004651"/>
    </source>
</evidence>
<feature type="domain" description="ABC3 transporter permease C-terminal" evidence="8">
    <location>
        <begin position="276"/>
        <end position="386"/>
    </location>
</feature>
<dbReference type="AlphaFoldDB" id="A0ABD4T849"/>
<feature type="transmembrane region" description="Helical" evidence="7">
    <location>
        <begin position="16"/>
        <end position="37"/>
    </location>
</feature>
<gene>
    <name evidence="10" type="ORF">QQ91_0016765</name>
</gene>
<dbReference type="InterPro" id="IPR051125">
    <property type="entry name" value="ABC-4/HrtB_transporter"/>
</dbReference>
<name>A0ABD4T849_9CYAN</name>
<keyword evidence="4 7" id="KW-0812">Transmembrane</keyword>
<feature type="domain" description="MacB-like periplasmic core" evidence="9">
    <location>
        <begin position="21"/>
        <end position="241"/>
    </location>
</feature>
<evidence type="ECO:0000313" key="11">
    <source>
        <dbReference type="Proteomes" id="UP000031561"/>
    </source>
</evidence>
<dbReference type="RefSeq" id="WP_166283256.1">
    <property type="nucleotide sequence ID" value="NZ_JTHE03000098.1"/>
</dbReference>
<evidence type="ECO:0000256" key="3">
    <source>
        <dbReference type="ARBA" id="ARBA00022475"/>
    </source>
</evidence>
<sequence>MTSLARKNLFNDIPRLLMAQAGIVFAVSLVTIQIGILRGFLRSTSLMVQDSQADLWVASKDMVSLTLTLPLPYPQLNQAQAVAGVERAEPLLLRNALWRDAKQRIAPVTVVGLDPQGKLLSPGALSETSLQQLSQPYSLITDHINLGALNLKKVGDKAAIGSVQAKLLGLAHHIQSTAYDPLLFTSLASAKVYGSATLPRANAAPQAPVLQPFGARDNITYILVQAKPGENLQLIKQRLNSALPDTQAYTRRELMQKIQSYWVQRTSIVFILGLGAAVGIIVGVVIVSQILYASVKDHLREFGTLKAIGLSDRDTYAIVIEQALWMALLGYVPSMTLCLALGAWTSVFKGVIILITPGMGIAIFGMTVVMCTTSALFALQRVTQVDPAVVFSA</sequence>
<dbReference type="PANTHER" id="PTHR43738">
    <property type="entry name" value="ABC TRANSPORTER, MEMBRANE PROTEIN"/>
    <property type="match status" value="1"/>
</dbReference>
<proteinExistence type="predicted"/>
<dbReference type="PANTHER" id="PTHR43738:SF1">
    <property type="entry name" value="HEMIN TRANSPORT SYSTEM PERMEASE PROTEIN HRTB-RELATED"/>
    <property type="match status" value="1"/>
</dbReference>
<dbReference type="InterPro" id="IPR005891">
    <property type="entry name" value="DevC"/>
</dbReference>
<evidence type="ECO:0000259" key="9">
    <source>
        <dbReference type="Pfam" id="PF12704"/>
    </source>
</evidence>
<protein>
    <submittedName>
        <fullName evidence="10">FtsX-like permease family protein</fullName>
    </submittedName>
</protein>
<dbReference type="Proteomes" id="UP000031561">
    <property type="component" value="Unassembled WGS sequence"/>
</dbReference>
<organism evidence="10 11">
    <name type="scientific">Lyngbya confervoides BDU141951</name>
    <dbReference type="NCBI Taxonomy" id="1574623"/>
    <lineage>
        <taxon>Bacteria</taxon>
        <taxon>Bacillati</taxon>
        <taxon>Cyanobacteriota</taxon>
        <taxon>Cyanophyceae</taxon>
        <taxon>Oscillatoriophycideae</taxon>
        <taxon>Oscillatoriales</taxon>
        <taxon>Microcoleaceae</taxon>
        <taxon>Lyngbya</taxon>
    </lineage>
</organism>
<feature type="transmembrane region" description="Helical" evidence="7">
    <location>
        <begin position="268"/>
        <end position="292"/>
    </location>
</feature>
<keyword evidence="2" id="KW-0813">Transport</keyword>
<feature type="transmembrane region" description="Helical" evidence="7">
    <location>
        <begin position="323"/>
        <end position="344"/>
    </location>
</feature>
<dbReference type="Pfam" id="PF12704">
    <property type="entry name" value="MacB_PCD"/>
    <property type="match status" value="1"/>
</dbReference>
<accession>A0ABD4T849</accession>
<evidence type="ECO:0000313" key="10">
    <source>
        <dbReference type="EMBL" id="MCM1984477.1"/>
    </source>
</evidence>
<comment type="subcellular location">
    <subcellularLocation>
        <location evidence="1">Cell membrane</location>
        <topology evidence="1">Multi-pass membrane protein</topology>
    </subcellularLocation>
</comment>
<dbReference type="InterPro" id="IPR003838">
    <property type="entry name" value="ABC3_permease_C"/>
</dbReference>
<reference evidence="10 11" key="1">
    <citation type="journal article" date="2015" name="Genome Announc.">
        <title>Draft Genome Sequence of Filamentous Marine Cyanobacterium Lyngbya confervoides Strain BDU141951.</title>
        <authorList>
            <person name="Chandrababunaidu M.M."/>
            <person name="Sen D."/>
            <person name="Tripathy S."/>
        </authorList>
    </citation>
    <scope>NUCLEOTIDE SEQUENCE [LARGE SCALE GENOMIC DNA]</scope>
    <source>
        <strain evidence="10 11">BDU141951</strain>
    </source>
</reference>
<dbReference type="EMBL" id="JTHE03000098">
    <property type="protein sequence ID" value="MCM1984477.1"/>
    <property type="molecule type" value="Genomic_DNA"/>
</dbReference>
<keyword evidence="5 7" id="KW-1133">Transmembrane helix</keyword>
<evidence type="ECO:0000256" key="4">
    <source>
        <dbReference type="ARBA" id="ARBA00022692"/>
    </source>
</evidence>
<evidence type="ECO:0000256" key="7">
    <source>
        <dbReference type="SAM" id="Phobius"/>
    </source>
</evidence>
<evidence type="ECO:0000256" key="2">
    <source>
        <dbReference type="ARBA" id="ARBA00022448"/>
    </source>
</evidence>
<feature type="transmembrane region" description="Helical" evidence="7">
    <location>
        <begin position="351"/>
        <end position="379"/>
    </location>
</feature>
<dbReference type="InterPro" id="IPR025857">
    <property type="entry name" value="MacB_PCD"/>
</dbReference>
<dbReference type="PIRSF" id="PIRSF031773">
    <property type="entry name" value="DevC"/>
    <property type="match status" value="1"/>
</dbReference>
<evidence type="ECO:0000256" key="5">
    <source>
        <dbReference type="ARBA" id="ARBA00022989"/>
    </source>
</evidence>
<evidence type="ECO:0000256" key="6">
    <source>
        <dbReference type="ARBA" id="ARBA00023136"/>
    </source>
</evidence>
<dbReference type="GO" id="GO:0005886">
    <property type="term" value="C:plasma membrane"/>
    <property type="evidence" value="ECO:0007669"/>
    <property type="project" value="UniProtKB-SubCell"/>
</dbReference>
<dbReference type="Pfam" id="PF02687">
    <property type="entry name" value="FtsX"/>
    <property type="match status" value="1"/>
</dbReference>
<keyword evidence="11" id="KW-1185">Reference proteome</keyword>
<keyword evidence="6 7" id="KW-0472">Membrane</keyword>